<reference evidence="11" key="2">
    <citation type="submission" date="2025-04" db="UniProtKB">
        <authorList>
            <consortium name="RefSeq"/>
        </authorList>
    </citation>
    <scope>IDENTIFICATION</scope>
</reference>
<reference evidence="9" key="1">
    <citation type="submission" date="2023-03" db="UniProtKB">
        <authorList>
            <consortium name="EnsemblPlants"/>
        </authorList>
    </citation>
    <scope>IDENTIFICATION</scope>
</reference>
<dbReference type="Gene3D" id="1.10.1280.10">
    <property type="entry name" value="Di-copper center containing domain from catechol oxidase"/>
    <property type="match status" value="1"/>
</dbReference>
<dbReference type="GeneID" id="103489307"/>
<gene>
    <name evidence="11" type="primary">LOC103489307</name>
    <name evidence="9" type="synonym">103489307</name>
</gene>
<dbReference type="eggNOG" id="ENOG502QVBP">
    <property type="taxonomic scope" value="Eukaryota"/>
</dbReference>
<dbReference type="GO" id="GO:0046872">
    <property type="term" value="F:metal ion binding"/>
    <property type="evidence" value="ECO:0007669"/>
    <property type="project" value="UniProtKB-KW"/>
</dbReference>
<name>A0A1S3BFK3_CUCME</name>
<keyword evidence="7" id="KW-1015">Disulfide bond</keyword>
<evidence type="ECO:0000313" key="9">
    <source>
        <dbReference type="EnsemblPlants" id="MELO3C002580.2.1"/>
    </source>
</evidence>
<dbReference type="KEGG" id="cmo:103489307"/>
<dbReference type="Pfam" id="PF12142">
    <property type="entry name" value="PPO1_DWL"/>
    <property type="match status" value="1"/>
</dbReference>
<comment type="similarity">
    <text evidence="2">Belongs to the tyrosinase family.</text>
</comment>
<accession>A0A1S3BFK3</accession>
<dbReference type="PANTHER" id="PTHR11474:SF108">
    <property type="entry name" value="TYROSINASE COPPER-BINDING DOMAIN-CONTAINING PROTEIN"/>
    <property type="match status" value="1"/>
</dbReference>
<dbReference type="AlphaFoldDB" id="A0A1S3BFK3"/>
<dbReference type="PANTHER" id="PTHR11474">
    <property type="entry name" value="TYROSINASE FAMILY MEMBER"/>
    <property type="match status" value="1"/>
</dbReference>
<evidence type="ECO:0000256" key="3">
    <source>
        <dbReference type="ARBA" id="ARBA00022723"/>
    </source>
</evidence>
<dbReference type="SUPFAM" id="SSF48056">
    <property type="entry name" value="Di-copper centre-containing domain"/>
    <property type="match status" value="1"/>
</dbReference>
<evidence type="ECO:0000256" key="7">
    <source>
        <dbReference type="ARBA" id="ARBA00023157"/>
    </source>
</evidence>
<dbReference type="InterPro" id="IPR008922">
    <property type="entry name" value="Di-copper_centre_dom_sf"/>
</dbReference>
<feature type="domain" description="Tyrosinase copper-binding" evidence="8">
    <location>
        <begin position="329"/>
        <end position="340"/>
    </location>
</feature>
<evidence type="ECO:0000256" key="6">
    <source>
        <dbReference type="ARBA" id="ARBA00023008"/>
    </source>
</evidence>
<dbReference type="PROSITE" id="PS00498">
    <property type="entry name" value="TYROSINASE_2"/>
    <property type="match status" value="1"/>
</dbReference>
<dbReference type="InterPro" id="IPR022740">
    <property type="entry name" value="Polyphenol_oxidase_C"/>
</dbReference>
<evidence type="ECO:0000259" key="8">
    <source>
        <dbReference type="PROSITE" id="PS00498"/>
    </source>
</evidence>
<dbReference type="Pfam" id="PF12143">
    <property type="entry name" value="PPO1_KFDV"/>
    <property type="match status" value="1"/>
</dbReference>
<keyword evidence="3" id="KW-0479">Metal-binding</keyword>
<dbReference type="Gramene" id="MELO3C002580.2.1">
    <property type="protein sequence ID" value="MELO3C002580.2.1"/>
    <property type="gene ID" value="MELO3C002580.2"/>
</dbReference>
<evidence type="ECO:0000313" key="10">
    <source>
        <dbReference type="Proteomes" id="UP001652600"/>
    </source>
</evidence>
<proteinExistence type="inferred from homology"/>
<keyword evidence="4" id="KW-0883">Thioether bond</keyword>
<dbReference type="InterPro" id="IPR050316">
    <property type="entry name" value="Tyrosinase/Hemocyanin"/>
</dbReference>
<dbReference type="GO" id="GO:0004097">
    <property type="term" value="F:catechol oxidase activity"/>
    <property type="evidence" value="ECO:0007669"/>
    <property type="project" value="InterPro"/>
</dbReference>
<sequence>MASLSSLLSLSPYSQCKPQSSIPSKYKALSINMSHAKPQKEKNHQNPQAQGDSQIKFDRRDVLFGLGGLYGVTTLGSNKFALAADDDLSLSPDVQNCGPADTPVGPMDCCPPKINKIIDFTKPINPKLHVRPAVQLLTPKQLADFERGIEIMKNLKPDDPRNFYQQAKIHCAYCDSAYKQIGSEQTDFLILRHFIGDPDFAIPFWNWDAPIGMHMPIHYNGNPNSPLYDANRNPLHKAPKVLDLNYDGSTENPPYDVVDCNLRWMNKQMSVKTPTRFLGKVCKLGETPTLDGMGTIESSPHNNVHNWVGNYPITPNGEDMGAFYAAARDPIFYAHHANVDRVWYIWNKMNSGRIPYIYRQDWLNSTFVFYDEHRNAVRIKVSDCLDSENLGYVYQDVEIPWLNTKQVPRTKRSTGQPEPPVINFPQTLSSAITTSVERPSGVEPQENEEEVLVIEDIEYDPTKNLHFNVLVDVVDEGDDVCPGNVEFLGSFKNIPHGSKHEAKSSLRFVLTEAIEALGLHDARKLAVRIDPKLNGDQIKVGGIKIQIEPIE</sequence>
<dbReference type="EnsemblPlants" id="MELO3C002580.2.1">
    <property type="protein sequence ID" value="MELO3C002580.2.1"/>
    <property type="gene ID" value="MELO3C002580.2"/>
</dbReference>
<keyword evidence="6" id="KW-0186">Copper</keyword>
<dbReference type="PRINTS" id="PR00092">
    <property type="entry name" value="TYROSINASE"/>
</dbReference>
<keyword evidence="10" id="KW-1185">Reference proteome</keyword>
<evidence type="ECO:0000256" key="2">
    <source>
        <dbReference type="ARBA" id="ARBA00009928"/>
    </source>
</evidence>
<evidence type="ECO:0000256" key="5">
    <source>
        <dbReference type="ARBA" id="ARBA00023002"/>
    </source>
</evidence>
<comment type="cofactor">
    <cofactor evidence="1">
        <name>Cu(2+)</name>
        <dbReference type="ChEBI" id="CHEBI:29036"/>
    </cofactor>
</comment>
<dbReference type="SMR" id="A0A1S3BFK3"/>
<dbReference type="InterPro" id="IPR022739">
    <property type="entry name" value="Polyphenol_oxidase_cen"/>
</dbReference>
<evidence type="ECO:0000256" key="1">
    <source>
        <dbReference type="ARBA" id="ARBA00001973"/>
    </source>
</evidence>
<keyword evidence="5" id="KW-0560">Oxidoreductase</keyword>
<dbReference type="Proteomes" id="UP001652600">
    <property type="component" value="Chromosome 12"/>
</dbReference>
<evidence type="ECO:0000256" key="4">
    <source>
        <dbReference type="ARBA" id="ARBA00022784"/>
    </source>
</evidence>
<protein>
    <submittedName>
        <fullName evidence="11">Polyphenol oxidase, chloroplastic-like</fullName>
    </submittedName>
</protein>
<dbReference type="InterPro" id="IPR002227">
    <property type="entry name" value="Tyrosinase_Cu-bd"/>
</dbReference>
<dbReference type="InParanoid" id="A0A1S3BFK3"/>
<dbReference type="Pfam" id="PF00264">
    <property type="entry name" value="Tyrosinase"/>
    <property type="match status" value="1"/>
</dbReference>
<organism evidence="10 11">
    <name type="scientific">Cucumis melo</name>
    <name type="common">Muskmelon</name>
    <dbReference type="NCBI Taxonomy" id="3656"/>
    <lineage>
        <taxon>Eukaryota</taxon>
        <taxon>Viridiplantae</taxon>
        <taxon>Streptophyta</taxon>
        <taxon>Embryophyta</taxon>
        <taxon>Tracheophyta</taxon>
        <taxon>Spermatophyta</taxon>
        <taxon>Magnoliopsida</taxon>
        <taxon>eudicotyledons</taxon>
        <taxon>Gunneridae</taxon>
        <taxon>Pentapetalae</taxon>
        <taxon>rosids</taxon>
        <taxon>fabids</taxon>
        <taxon>Cucurbitales</taxon>
        <taxon>Cucurbitaceae</taxon>
        <taxon>Benincaseae</taxon>
        <taxon>Cucumis</taxon>
    </lineage>
</organism>
<evidence type="ECO:0000313" key="11">
    <source>
        <dbReference type="RefSeq" id="XP_008446638.1"/>
    </source>
</evidence>
<dbReference type="RefSeq" id="XP_008446638.1">
    <property type="nucleotide sequence ID" value="XM_008448416.1"/>
</dbReference>